<protein>
    <submittedName>
        <fullName evidence="2">Uncharacterized protein</fullName>
    </submittedName>
</protein>
<dbReference type="AlphaFoldDB" id="A0A0V0XG63"/>
<dbReference type="EMBL" id="JYDU01000317">
    <property type="protein sequence ID" value="KRX86985.1"/>
    <property type="molecule type" value="Genomic_DNA"/>
</dbReference>
<organism evidence="2 4">
    <name type="scientific">Trichinella pseudospiralis</name>
    <name type="common">Parasitic roundworm</name>
    <dbReference type="NCBI Taxonomy" id="6337"/>
    <lineage>
        <taxon>Eukaryota</taxon>
        <taxon>Metazoa</taxon>
        <taxon>Ecdysozoa</taxon>
        <taxon>Nematoda</taxon>
        <taxon>Enoplea</taxon>
        <taxon>Dorylaimia</taxon>
        <taxon>Trichinellida</taxon>
        <taxon>Trichinellidae</taxon>
        <taxon>Trichinella</taxon>
    </lineage>
</organism>
<reference evidence="2 4" key="1">
    <citation type="submission" date="2015-01" db="EMBL/GenBank/DDBJ databases">
        <title>Evolution of Trichinella species and genotypes.</title>
        <authorList>
            <person name="Korhonen P.K."/>
            <person name="Edoardo P."/>
            <person name="Giuseppe L.R."/>
            <person name="Gasser R.B."/>
        </authorList>
    </citation>
    <scope>NUCLEOTIDE SEQUENCE [LARGE SCALE GENOMIC DNA]</scope>
    <source>
        <strain evidence="2">ISS141</strain>
    </source>
</reference>
<accession>A0A0V0XG63</accession>
<comment type="caution">
    <text evidence="2">The sequence shown here is derived from an EMBL/GenBank/DDBJ whole genome shotgun (WGS) entry which is preliminary data.</text>
</comment>
<evidence type="ECO:0000313" key="3">
    <source>
        <dbReference type="EMBL" id="KRX89551.1"/>
    </source>
</evidence>
<evidence type="ECO:0000313" key="2">
    <source>
        <dbReference type="EMBL" id="KRX86985.1"/>
    </source>
</evidence>
<evidence type="ECO:0000256" key="1">
    <source>
        <dbReference type="SAM" id="MobiDB-lite"/>
    </source>
</evidence>
<feature type="compositionally biased region" description="Basic and acidic residues" evidence="1">
    <location>
        <begin position="68"/>
        <end position="82"/>
    </location>
</feature>
<evidence type="ECO:0000313" key="4">
    <source>
        <dbReference type="Proteomes" id="UP000054815"/>
    </source>
</evidence>
<proteinExistence type="predicted"/>
<name>A0A0V0XG63_TRIPS</name>
<gene>
    <name evidence="2" type="ORF">T4E_10224</name>
    <name evidence="3" type="ORF">T4E_3423</name>
</gene>
<dbReference type="EMBL" id="JYDU01000194">
    <property type="protein sequence ID" value="KRX89551.1"/>
    <property type="molecule type" value="Genomic_DNA"/>
</dbReference>
<sequence length="88" mass="10417">MYNSPVCIISWHRLELIFSKKFKRTKTGFERRIMQITIAIKGALSSVTVHLYKEWSKEKVKTRRHEANHRSHEAEQERKSGKCDLFVG</sequence>
<feature type="region of interest" description="Disordered" evidence="1">
    <location>
        <begin position="63"/>
        <end position="88"/>
    </location>
</feature>
<dbReference type="Proteomes" id="UP000054815">
    <property type="component" value="Unassembled WGS sequence"/>
</dbReference>